<dbReference type="Gramene" id="mRNA:HanXRQr2_Chr13g0584821">
    <property type="protein sequence ID" value="mRNA:HanXRQr2_Chr13g0584821"/>
    <property type="gene ID" value="HanXRQr2_Chr13g0584821"/>
</dbReference>
<dbReference type="GO" id="GO:0005524">
    <property type="term" value="F:ATP binding"/>
    <property type="evidence" value="ECO:0007669"/>
    <property type="project" value="UniProtKB-UniRule"/>
</dbReference>
<keyword evidence="4" id="KW-1185">Reference proteome</keyword>
<dbReference type="PROSITE" id="PS00107">
    <property type="entry name" value="PROTEIN_KINASE_ATP"/>
    <property type="match status" value="1"/>
</dbReference>
<feature type="binding site" evidence="1">
    <location>
        <position position="109"/>
    </location>
    <ligand>
        <name>ATP</name>
        <dbReference type="ChEBI" id="CHEBI:30616"/>
    </ligand>
</feature>
<dbReference type="InterPro" id="IPR050823">
    <property type="entry name" value="Plant_Ser_Thr_Prot_Kinase"/>
</dbReference>
<gene>
    <name evidence="3" type="ORF">HanXRQr2_Chr13g0584821</name>
</gene>
<sequence>MVFCMRLWSSGDAQETQSGENYVTAHSHFDQGPPGAASTSRSVDYISSGVPNLNGRSTTLREFKLAELNEATKNFDQSTKIGQGGFGSVHLGVIKGSEPPFDYIQVAVKRGKNDPNVPRQWQTEVDCLGKIQHPNLVKLIGYCYEQHGNESHRLLVYEYMANGSLDHHLSGKSKQHISWPVRLNIARDAAICLKYLHEGMRDNQIIFRDFKPSNVLLDENWNAKLSDCGFVREGPQEGRSHVSTLVVGTTGYAAPEYIQTGRLTYKIDVWSYGIFLQQLITGRPPAVQKNSEIKSKCTGWVCCCTCAGKPNTTVDPKLGNEYSERSMQKISFVAEKCLVRDPNLRPTMSEVLVMVTEAIALQTQQPL</sequence>
<dbReference type="InterPro" id="IPR017441">
    <property type="entry name" value="Protein_kinase_ATP_BS"/>
</dbReference>
<dbReference type="PIRSF" id="PIRSF000654">
    <property type="entry name" value="Integrin-linked_kinase"/>
    <property type="match status" value="1"/>
</dbReference>
<evidence type="ECO:0000256" key="1">
    <source>
        <dbReference type="PROSITE-ProRule" id="PRU10141"/>
    </source>
</evidence>
<reference evidence="3" key="1">
    <citation type="journal article" date="2017" name="Nature">
        <title>The sunflower genome provides insights into oil metabolism, flowering and Asterid evolution.</title>
        <authorList>
            <person name="Badouin H."/>
            <person name="Gouzy J."/>
            <person name="Grassa C.J."/>
            <person name="Murat F."/>
            <person name="Staton S.E."/>
            <person name="Cottret L."/>
            <person name="Lelandais-Briere C."/>
            <person name="Owens G.L."/>
            <person name="Carrere S."/>
            <person name="Mayjonade B."/>
            <person name="Legrand L."/>
            <person name="Gill N."/>
            <person name="Kane N.C."/>
            <person name="Bowers J.E."/>
            <person name="Hubner S."/>
            <person name="Bellec A."/>
            <person name="Berard A."/>
            <person name="Berges H."/>
            <person name="Blanchet N."/>
            <person name="Boniface M.C."/>
            <person name="Brunel D."/>
            <person name="Catrice O."/>
            <person name="Chaidir N."/>
            <person name="Claudel C."/>
            <person name="Donnadieu C."/>
            <person name="Faraut T."/>
            <person name="Fievet G."/>
            <person name="Helmstetter N."/>
            <person name="King M."/>
            <person name="Knapp S.J."/>
            <person name="Lai Z."/>
            <person name="Le Paslier M.C."/>
            <person name="Lippi Y."/>
            <person name="Lorenzon L."/>
            <person name="Mandel J.R."/>
            <person name="Marage G."/>
            <person name="Marchand G."/>
            <person name="Marquand E."/>
            <person name="Bret-Mestries E."/>
            <person name="Morien E."/>
            <person name="Nambeesan S."/>
            <person name="Nguyen T."/>
            <person name="Pegot-Espagnet P."/>
            <person name="Pouilly N."/>
            <person name="Raftis F."/>
            <person name="Sallet E."/>
            <person name="Schiex T."/>
            <person name="Thomas J."/>
            <person name="Vandecasteele C."/>
            <person name="Vares D."/>
            <person name="Vear F."/>
            <person name="Vautrin S."/>
            <person name="Crespi M."/>
            <person name="Mangin B."/>
            <person name="Burke J.M."/>
            <person name="Salse J."/>
            <person name="Munos S."/>
            <person name="Vincourt P."/>
            <person name="Rieseberg L.H."/>
            <person name="Langlade N.B."/>
        </authorList>
    </citation>
    <scope>NUCLEOTIDE SEQUENCE</scope>
    <source>
        <tissue evidence="3">Leaves</tissue>
    </source>
</reference>
<accession>A0A9K3HC68</accession>
<dbReference type="InterPro" id="IPR000719">
    <property type="entry name" value="Prot_kinase_dom"/>
</dbReference>
<dbReference type="Pfam" id="PF00069">
    <property type="entry name" value="Pkinase"/>
    <property type="match status" value="1"/>
</dbReference>
<name>A0A9K3HC68_HELAN</name>
<protein>
    <recommendedName>
        <fullName evidence="2">Protein kinase domain-containing protein</fullName>
    </recommendedName>
</protein>
<dbReference type="InterPro" id="IPR011009">
    <property type="entry name" value="Kinase-like_dom_sf"/>
</dbReference>
<keyword evidence="1" id="KW-0067">ATP-binding</keyword>
<dbReference type="Gene3D" id="3.30.200.20">
    <property type="entry name" value="Phosphorylase Kinase, domain 1"/>
    <property type="match status" value="1"/>
</dbReference>
<dbReference type="Proteomes" id="UP000215914">
    <property type="component" value="Unassembled WGS sequence"/>
</dbReference>
<keyword evidence="3" id="KW-0808">Transferase</keyword>
<evidence type="ECO:0000313" key="4">
    <source>
        <dbReference type="Proteomes" id="UP000215914"/>
    </source>
</evidence>
<dbReference type="PANTHER" id="PTHR45621">
    <property type="entry name" value="OS01G0588500 PROTEIN-RELATED"/>
    <property type="match status" value="1"/>
</dbReference>
<dbReference type="GO" id="GO:0004672">
    <property type="term" value="F:protein kinase activity"/>
    <property type="evidence" value="ECO:0007669"/>
    <property type="project" value="InterPro"/>
</dbReference>
<dbReference type="AlphaFoldDB" id="A0A9K3HC68"/>
<evidence type="ECO:0000313" key="3">
    <source>
        <dbReference type="EMBL" id="KAF5773094.1"/>
    </source>
</evidence>
<keyword evidence="1" id="KW-0547">Nucleotide-binding</keyword>
<evidence type="ECO:0000259" key="2">
    <source>
        <dbReference type="PROSITE" id="PS50011"/>
    </source>
</evidence>
<feature type="domain" description="Protein kinase" evidence="2">
    <location>
        <begin position="75"/>
        <end position="359"/>
    </location>
</feature>
<proteinExistence type="predicted"/>
<dbReference type="PROSITE" id="PS50011">
    <property type="entry name" value="PROTEIN_KINASE_DOM"/>
    <property type="match status" value="1"/>
</dbReference>
<dbReference type="OrthoDB" id="4062651at2759"/>
<comment type="caution">
    <text evidence="3">The sequence shown here is derived from an EMBL/GenBank/DDBJ whole genome shotgun (WGS) entry which is preliminary data.</text>
</comment>
<organism evidence="3 4">
    <name type="scientific">Helianthus annuus</name>
    <name type="common">Common sunflower</name>
    <dbReference type="NCBI Taxonomy" id="4232"/>
    <lineage>
        <taxon>Eukaryota</taxon>
        <taxon>Viridiplantae</taxon>
        <taxon>Streptophyta</taxon>
        <taxon>Embryophyta</taxon>
        <taxon>Tracheophyta</taxon>
        <taxon>Spermatophyta</taxon>
        <taxon>Magnoliopsida</taxon>
        <taxon>eudicotyledons</taxon>
        <taxon>Gunneridae</taxon>
        <taxon>Pentapetalae</taxon>
        <taxon>asterids</taxon>
        <taxon>campanulids</taxon>
        <taxon>Asterales</taxon>
        <taxon>Asteraceae</taxon>
        <taxon>Asteroideae</taxon>
        <taxon>Heliantheae alliance</taxon>
        <taxon>Heliantheae</taxon>
        <taxon>Helianthus</taxon>
    </lineage>
</organism>
<dbReference type="SUPFAM" id="SSF56112">
    <property type="entry name" value="Protein kinase-like (PK-like)"/>
    <property type="match status" value="1"/>
</dbReference>
<dbReference type="EMBL" id="MNCJ02000328">
    <property type="protein sequence ID" value="KAF5773094.1"/>
    <property type="molecule type" value="Genomic_DNA"/>
</dbReference>
<dbReference type="Gene3D" id="1.10.510.10">
    <property type="entry name" value="Transferase(Phosphotransferase) domain 1"/>
    <property type="match status" value="1"/>
</dbReference>
<reference evidence="3" key="2">
    <citation type="submission" date="2020-06" db="EMBL/GenBank/DDBJ databases">
        <title>Helianthus annuus Genome sequencing and assembly Release 2.</title>
        <authorList>
            <person name="Gouzy J."/>
            <person name="Langlade N."/>
            <person name="Munos S."/>
        </authorList>
    </citation>
    <scope>NUCLEOTIDE SEQUENCE</scope>
    <source>
        <tissue evidence="3">Leaves</tissue>
    </source>
</reference>